<name>A0ABT3CGC0_9MYCO</name>
<dbReference type="PANTHER" id="PTHR34512">
    <property type="entry name" value="CELL SURFACE PROTEIN"/>
    <property type="match status" value="1"/>
</dbReference>
<dbReference type="EMBL" id="JACKTY010000033">
    <property type="protein sequence ID" value="MCV7228554.1"/>
    <property type="molecule type" value="Genomic_DNA"/>
</dbReference>
<evidence type="ECO:0000259" key="2">
    <source>
        <dbReference type="Pfam" id="PF13360"/>
    </source>
</evidence>
<dbReference type="InterPro" id="IPR018391">
    <property type="entry name" value="PQQ_b-propeller_rpt"/>
</dbReference>
<evidence type="ECO:0000313" key="3">
    <source>
        <dbReference type="EMBL" id="MCV7228554.1"/>
    </source>
</evidence>
<dbReference type="InterPro" id="IPR002372">
    <property type="entry name" value="PQQ_rpt_dom"/>
</dbReference>
<reference evidence="3 4" key="1">
    <citation type="journal article" date="2022" name="BMC Genomics">
        <title>Comparative genome analysis of mycobacteria focusing on tRNA and non-coding RNA.</title>
        <authorList>
            <person name="Behra P.R.K."/>
            <person name="Pettersson B.M.F."/>
            <person name="Ramesh M."/>
            <person name="Das S."/>
            <person name="Dasgupta S."/>
            <person name="Kirsebom L.A."/>
        </authorList>
    </citation>
    <scope>NUCLEOTIDE SEQUENCE [LARGE SCALE GENOMIC DNA]</scope>
    <source>
        <strain evidence="3 4">DSM 44078</strain>
    </source>
</reference>
<dbReference type="InterPro" id="IPR015943">
    <property type="entry name" value="WD40/YVTN_repeat-like_dom_sf"/>
</dbReference>
<evidence type="ECO:0000256" key="1">
    <source>
        <dbReference type="SAM" id="MobiDB-lite"/>
    </source>
</evidence>
<dbReference type="Proteomes" id="UP001526201">
    <property type="component" value="Unassembled WGS sequence"/>
</dbReference>
<comment type="caution">
    <text evidence="3">The sequence shown here is derived from an EMBL/GenBank/DDBJ whole genome shotgun (WGS) entry which is preliminary data.</text>
</comment>
<dbReference type="SMART" id="SM00564">
    <property type="entry name" value="PQQ"/>
    <property type="match status" value="1"/>
</dbReference>
<protein>
    <submittedName>
        <fullName evidence="3">PQQ-like beta-propeller repeat protein</fullName>
    </submittedName>
</protein>
<dbReference type="PANTHER" id="PTHR34512:SF30">
    <property type="entry name" value="OUTER MEMBRANE PROTEIN ASSEMBLY FACTOR BAMB"/>
    <property type="match status" value="1"/>
</dbReference>
<dbReference type="Pfam" id="PF13360">
    <property type="entry name" value="PQQ_2"/>
    <property type="match status" value="1"/>
</dbReference>
<feature type="region of interest" description="Disordered" evidence="1">
    <location>
        <begin position="20"/>
        <end position="58"/>
    </location>
</feature>
<feature type="domain" description="Pyrrolo-quinoline quinone repeat" evidence="2">
    <location>
        <begin position="326"/>
        <end position="466"/>
    </location>
</feature>
<sequence length="494" mass="51043">MPWSETGPDVGLAAANPASVCGSARPTCSSWPESLRERDSATGYPRSWSGDTSGLGSQKGASLVLRPLRRISAPAAAALIAVAAAGCGNTDSWVDAAPSLGWTAQYGDAANSSYTPTAGADALTLDWTRAVKGSLGAAVAIGSGAYLVANGQTATGCSLMVWENDNDGRQRWCSRMVLGGGFAGPLIDGFDNVYVGQPGSIVSFPTTQWIRWRQQVIGMPQTPRILANGQLLVVTHLGQVLVFDAHRGTVVGTAIDLVADLNPTDSQRGLTDCGPARRGCPVAAAPAYSTASQMIVVGIWQPGAPAATLVGLQYHPGQTPLVTREWTSDAVTGGVLASPVLSADGKTVYVNGRNNALWALDASNGRVKWSVPLGFQPQTPPTVAPDGVILTGGGPDTALAEVKDSGARGELAWRRDDVEPLTTSSQAGPKVAYTVARDGASGMALLAFDPTDGHTLNRYPLPQATGFPVGVSISRDHRVVAATSDGQVYSFAPA</sequence>
<dbReference type="InterPro" id="IPR011047">
    <property type="entry name" value="Quinoprotein_ADH-like_sf"/>
</dbReference>
<gene>
    <name evidence="3" type="ORF">H7J73_21290</name>
</gene>
<keyword evidence="4" id="KW-1185">Reference proteome</keyword>
<accession>A0ABT3CGC0</accession>
<dbReference type="Gene3D" id="2.130.10.10">
    <property type="entry name" value="YVTN repeat-like/Quinoprotein amine dehydrogenase"/>
    <property type="match status" value="2"/>
</dbReference>
<dbReference type="SUPFAM" id="SSF50998">
    <property type="entry name" value="Quinoprotein alcohol dehydrogenase-like"/>
    <property type="match status" value="2"/>
</dbReference>
<feature type="compositionally biased region" description="Polar residues" evidence="1">
    <location>
        <begin position="49"/>
        <end position="58"/>
    </location>
</feature>
<proteinExistence type="predicted"/>
<evidence type="ECO:0000313" key="4">
    <source>
        <dbReference type="Proteomes" id="UP001526201"/>
    </source>
</evidence>
<organism evidence="3 4">
    <name type="scientific">Mycolicibacterium komossense</name>
    <dbReference type="NCBI Taxonomy" id="1779"/>
    <lineage>
        <taxon>Bacteria</taxon>
        <taxon>Bacillati</taxon>
        <taxon>Actinomycetota</taxon>
        <taxon>Actinomycetes</taxon>
        <taxon>Mycobacteriales</taxon>
        <taxon>Mycobacteriaceae</taxon>
        <taxon>Mycolicibacterium</taxon>
    </lineage>
</organism>